<sequence>MHCRGSRTKHSKKWILVSSPAQQQLLLALHVSPGTKQKLAFNVGDNQRRHDAEVQRRLLNGLVVGDGLNAQETVPALIPERVDSEPDENLRAEVNTLKRKLKRKYQEQAELNEDLVACYVQAEAAEARIKELEEERGNADKRDRDLAQRLKQAEDVIKALKDTLSRKEDERRADLSKLAAEIQLQIEKGS</sequence>
<dbReference type="AlphaFoldDB" id="A0AAD7GW51"/>
<evidence type="ECO:0000313" key="2">
    <source>
        <dbReference type="EMBL" id="KAJ7706470.1"/>
    </source>
</evidence>
<accession>A0AAD7GW51</accession>
<reference evidence="2" key="1">
    <citation type="submission" date="2023-03" db="EMBL/GenBank/DDBJ databases">
        <title>Massive genome expansion in bonnet fungi (Mycena s.s.) driven by repeated elements and novel gene families across ecological guilds.</title>
        <authorList>
            <consortium name="Lawrence Berkeley National Laboratory"/>
            <person name="Harder C.B."/>
            <person name="Miyauchi S."/>
            <person name="Viragh M."/>
            <person name="Kuo A."/>
            <person name="Thoen E."/>
            <person name="Andreopoulos B."/>
            <person name="Lu D."/>
            <person name="Skrede I."/>
            <person name="Drula E."/>
            <person name="Henrissat B."/>
            <person name="Morin E."/>
            <person name="Kohler A."/>
            <person name="Barry K."/>
            <person name="LaButti K."/>
            <person name="Morin E."/>
            <person name="Salamov A."/>
            <person name="Lipzen A."/>
            <person name="Mereny Z."/>
            <person name="Hegedus B."/>
            <person name="Baldrian P."/>
            <person name="Stursova M."/>
            <person name="Weitz H."/>
            <person name="Taylor A."/>
            <person name="Grigoriev I.V."/>
            <person name="Nagy L.G."/>
            <person name="Martin F."/>
            <person name="Kauserud H."/>
        </authorList>
    </citation>
    <scope>NUCLEOTIDE SEQUENCE</scope>
    <source>
        <strain evidence="2">CBHHK067</strain>
    </source>
</reference>
<organism evidence="2 3">
    <name type="scientific">Mycena rosella</name>
    <name type="common">Pink bonnet</name>
    <name type="synonym">Agaricus rosellus</name>
    <dbReference type="NCBI Taxonomy" id="1033263"/>
    <lineage>
        <taxon>Eukaryota</taxon>
        <taxon>Fungi</taxon>
        <taxon>Dikarya</taxon>
        <taxon>Basidiomycota</taxon>
        <taxon>Agaricomycotina</taxon>
        <taxon>Agaricomycetes</taxon>
        <taxon>Agaricomycetidae</taxon>
        <taxon>Agaricales</taxon>
        <taxon>Marasmiineae</taxon>
        <taxon>Mycenaceae</taxon>
        <taxon>Mycena</taxon>
    </lineage>
</organism>
<name>A0AAD7GW51_MYCRO</name>
<comment type="caution">
    <text evidence="2">The sequence shown here is derived from an EMBL/GenBank/DDBJ whole genome shotgun (WGS) entry which is preliminary data.</text>
</comment>
<dbReference type="Proteomes" id="UP001221757">
    <property type="component" value="Unassembled WGS sequence"/>
</dbReference>
<protein>
    <submittedName>
        <fullName evidence="2">Uncharacterized protein</fullName>
    </submittedName>
</protein>
<proteinExistence type="predicted"/>
<dbReference type="EMBL" id="JARKIE010000007">
    <property type="protein sequence ID" value="KAJ7706470.1"/>
    <property type="molecule type" value="Genomic_DNA"/>
</dbReference>
<feature type="coiled-coil region" evidence="1">
    <location>
        <begin position="87"/>
        <end position="170"/>
    </location>
</feature>
<gene>
    <name evidence="2" type="ORF">B0H17DRAFT_1126103</name>
</gene>
<keyword evidence="1" id="KW-0175">Coiled coil</keyword>
<keyword evidence="3" id="KW-1185">Reference proteome</keyword>
<evidence type="ECO:0000256" key="1">
    <source>
        <dbReference type="SAM" id="Coils"/>
    </source>
</evidence>
<evidence type="ECO:0000313" key="3">
    <source>
        <dbReference type="Proteomes" id="UP001221757"/>
    </source>
</evidence>